<dbReference type="InterPro" id="IPR025857">
    <property type="entry name" value="MacB_PCD"/>
</dbReference>
<comment type="caution">
    <text evidence="11">The sequence shown here is derived from an EMBL/GenBank/DDBJ whole genome shotgun (WGS) entry which is preliminary data.</text>
</comment>
<feature type="transmembrane region" description="Helical" evidence="8">
    <location>
        <begin position="316"/>
        <end position="342"/>
    </location>
</feature>
<feature type="transmembrane region" description="Helical" evidence="8">
    <location>
        <begin position="272"/>
        <end position="296"/>
    </location>
</feature>
<evidence type="ECO:0000259" key="10">
    <source>
        <dbReference type="Pfam" id="PF12704"/>
    </source>
</evidence>
<evidence type="ECO:0000256" key="8">
    <source>
        <dbReference type="SAM" id="Phobius"/>
    </source>
</evidence>
<keyword evidence="6 8" id="KW-1133">Transmembrane helix</keyword>
<dbReference type="EMBL" id="DVNC01000011">
    <property type="protein sequence ID" value="HIU52654.1"/>
    <property type="molecule type" value="Genomic_DNA"/>
</dbReference>
<keyword evidence="5 8" id="KW-0812">Transmembrane</keyword>
<keyword evidence="3" id="KW-0813">Transport</keyword>
<organism evidence="11 12">
    <name type="scientific">Candidatus Scatocola faecipullorum</name>
    <dbReference type="NCBI Taxonomy" id="2840917"/>
    <lineage>
        <taxon>Bacteria</taxon>
        <taxon>Pseudomonadati</taxon>
        <taxon>Pseudomonadota</taxon>
        <taxon>Alphaproteobacteria</taxon>
        <taxon>Rhodospirillales</taxon>
        <taxon>Rhodospirillaceae</taxon>
        <taxon>Rhodospirillaceae incertae sedis</taxon>
        <taxon>Candidatus Scatocola</taxon>
    </lineage>
</organism>
<feature type="transmembrane region" description="Helical" evidence="8">
    <location>
        <begin position="381"/>
        <end position="401"/>
    </location>
</feature>
<proteinExistence type="inferred from homology"/>
<dbReference type="AlphaFoldDB" id="A0A9D1S9V4"/>
<keyword evidence="11" id="KW-0449">Lipoprotein</keyword>
<keyword evidence="4" id="KW-1003">Cell membrane</keyword>
<evidence type="ECO:0000256" key="2">
    <source>
        <dbReference type="ARBA" id="ARBA00005236"/>
    </source>
</evidence>
<evidence type="ECO:0000256" key="4">
    <source>
        <dbReference type="ARBA" id="ARBA00022475"/>
    </source>
</evidence>
<feature type="domain" description="MacB-like periplasmic core" evidence="10">
    <location>
        <begin position="30"/>
        <end position="244"/>
    </location>
</feature>
<evidence type="ECO:0000256" key="3">
    <source>
        <dbReference type="ARBA" id="ARBA00022448"/>
    </source>
</evidence>
<comment type="similarity">
    <text evidence="2">Belongs to the ABC-4 integral membrane protein family. LolC/E subfamily.</text>
</comment>
<gene>
    <name evidence="11" type="ORF">IAD20_01070</name>
</gene>
<feature type="transmembrane region" description="Helical" evidence="8">
    <location>
        <begin position="21"/>
        <end position="49"/>
    </location>
</feature>
<comment type="subcellular location">
    <subcellularLocation>
        <location evidence="1">Cell membrane</location>
        <topology evidence="1">Multi-pass membrane protein</topology>
    </subcellularLocation>
</comment>
<evidence type="ECO:0000256" key="1">
    <source>
        <dbReference type="ARBA" id="ARBA00004651"/>
    </source>
</evidence>
<dbReference type="GO" id="GO:0044874">
    <property type="term" value="P:lipoprotein localization to outer membrane"/>
    <property type="evidence" value="ECO:0007669"/>
    <property type="project" value="TreeGrafter"/>
</dbReference>
<dbReference type="PANTHER" id="PTHR30489:SF0">
    <property type="entry name" value="LIPOPROTEIN-RELEASING SYSTEM TRANSMEMBRANE PROTEIN LOLE"/>
    <property type="match status" value="1"/>
</dbReference>
<evidence type="ECO:0000256" key="7">
    <source>
        <dbReference type="ARBA" id="ARBA00023136"/>
    </source>
</evidence>
<dbReference type="InterPro" id="IPR051447">
    <property type="entry name" value="Lipoprotein-release_system"/>
</dbReference>
<dbReference type="InterPro" id="IPR011925">
    <property type="entry name" value="LolCE_TM"/>
</dbReference>
<dbReference type="Proteomes" id="UP000824107">
    <property type="component" value="Unassembled WGS sequence"/>
</dbReference>
<dbReference type="InterPro" id="IPR003838">
    <property type="entry name" value="ABC3_permease_C"/>
</dbReference>
<reference evidence="11" key="1">
    <citation type="submission" date="2020-10" db="EMBL/GenBank/DDBJ databases">
        <authorList>
            <person name="Gilroy R."/>
        </authorList>
    </citation>
    <scope>NUCLEOTIDE SEQUENCE</scope>
    <source>
        <strain evidence="11">ChiW3-316</strain>
    </source>
</reference>
<keyword evidence="7 8" id="KW-0472">Membrane</keyword>
<evidence type="ECO:0000256" key="5">
    <source>
        <dbReference type="ARBA" id="ARBA00022692"/>
    </source>
</evidence>
<protein>
    <submittedName>
        <fullName evidence="11">Lipoprotein-releasing ABC transporter permease subunit</fullName>
    </submittedName>
</protein>
<dbReference type="Pfam" id="PF02687">
    <property type="entry name" value="FtsX"/>
    <property type="match status" value="1"/>
</dbReference>
<evidence type="ECO:0000259" key="9">
    <source>
        <dbReference type="Pfam" id="PF02687"/>
    </source>
</evidence>
<dbReference type="PANTHER" id="PTHR30489">
    <property type="entry name" value="LIPOPROTEIN-RELEASING SYSTEM TRANSMEMBRANE PROTEIN LOLE"/>
    <property type="match status" value="1"/>
</dbReference>
<feature type="domain" description="ABC3 transporter permease C-terminal" evidence="9">
    <location>
        <begin position="274"/>
        <end position="408"/>
    </location>
</feature>
<dbReference type="GO" id="GO:0098797">
    <property type="term" value="C:plasma membrane protein complex"/>
    <property type="evidence" value="ECO:0007669"/>
    <property type="project" value="TreeGrafter"/>
</dbReference>
<dbReference type="GO" id="GO:0042953">
    <property type="term" value="P:lipoprotein transport"/>
    <property type="evidence" value="ECO:0007669"/>
    <property type="project" value="InterPro"/>
</dbReference>
<dbReference type="Pfam" id="PF12704">
    <property type="entry name" value="MacB_PCD"/>
    <property type="match status" value="1"/>
</dbReference>
<evidence type="ECO:0000313" key="12">
    <source>
        <dbReference type="Proteomes" id="UP000824107"/>
    </source>
</evidence>
<accession>A0A9D1S9V4</accession>
<evidence type="ECO:0000313" key="11">
    <source>
        <dbReference type="EMBL" id="HIU52654.1"/>
    </source>
</evidence>
<sequence>MIFSKFERLMAKRYLRAKRKEGFISVITGFAFTGIALGVATLIIVMSVMNGFREELLSRILGINGHIGIVSSIGMPFNNYQQAAKEIAEFDNVKTVIPMIENQLLVSAGKAAEGAMIRGISKDDLLKKDILRDSIKNINPEDFGGNNVIVGVRLANKMGIVPGDEITLISPNGKVTAFGTVPRMKSYKVLGTFEVGMFEYDSNFIFMPLEAAQVYFGLPGAVTNIDVTLDDDKMVKPVRKAIEESIGAGAYVYDWKQSNSAFFNAIDVERNVMFIILTLIIIVAAFNIITGLIMLVKDKGRDVAVLRTMGATKGMIMRIFFMDGAFIGVVGTTLGLALGLLFCDNIEAIRQGLQHLVGQDLFSAEIYFLSKLPAKVDITEVAAVVSISLLLSFLATIYPAYRAAKFDPVEALRYE</sequence>
<reference evidence="11" key="2">
    <citation type="journal article" date="2021" name="PeerJ">
        <title>Extensive microbial diversity within the chicken gut microbiome revealed by metagenomics and culture.</title>
        <authorList>
            <person name="Gilroy R."/>
            <person name="Ravi A."/>
            <person name="Getino M."/>
            <person name="Pursley I."/>
            <person name="Horton D.L."/>
            <person name="Alikhan N.F."/>
            <person name="Baker D."/>
            <person name="Gharbi K."/>
            <person name="Hall N."/>
            <person name="Watson M."/>
            <person name="Adriaenssens E.M."/>
            <person name="Foster-Nyarko E."/>
            <person name="Jarju S."/>
            <person name="Secka A."/>
            <person name="Antonio M."/>
            <person name="Oren A."/>
            <person name="Chaudhuri R.R."/>
            <person name="La Ragione R."/>
            <person name="Hildebrand F."/>
            <person name="Pallen M.J."/>
        </authorList>
    </citation>
    <scope>NUCLEOTIDE SEQUENCE</scope>
    <source>
        <strain evidence="11">ChiW3-316</strain>
    </source>
</reference>
<dbReference type="NCBIfam" id="TIGR02212">
    <property type="entry name" value="lolCE"/>
    <property type="match status" value="1"/>
</dbReference>
<evidence type="ECO:0000256" key="6">
    <source>
        <dbReference type="ARBA" id="ARBA00022989"/>
    </source>
</evidence>
<name>A0A9D1S9V4_9PROT</name>